<evidence type="ECO:0000313" key="3">
    <source>
        <dbReference type="Proteomes" id="UP001055658"/>
    </source>
</evidence>
<gene>
    <name evidence="2" type="ORF">MJO52_16695</name>
</gene>
<feature type="region of interest" description="Disordered" evidence="1">
    <location>
        <begin position="1"/>
        <end position="73"/>
    </location>
</feature>
<dbReference type="RefSeq" id="WP_252083104.1">
    <property type="nucleotide sequence ID" value="NZ_CP092418.1"/>
</dbReference>
<feature type="compositionally biased region" description="Basic and acidic residues" evidence="1">
    <location>
        <begin position="62"/>
        <end position="73"/>
    </location>
</feature>
<name>A0ABY4V8T3_9GAMM</name>
<accession>A0ABY4V8T3</accession>
<dbReference type="Proteomes" id="UP001055658">
    <property type="component" value="Chromosome"/>
</dbReference>
<feature type="compositionally biased region" description="Basic residues" evidence="1">
    <location>
        <begin position="25"/>
        <end position="39"/>
    </location>
</feature>
<dbReference type="EMBL" id="CP092418">
    <property type="protein sequence ID" value="USD20696.1"/>
    <property type="molecule type" value="Genomic_DNA"/>
</dbReference>
<sequence>MARRNHSGPGRRQRTSLRSGFADRHRLRMRQLQARRTRLRGYTSNSDEEEGAIEPMNGGEDPFGRELEREPLA</sequence>
<evidence type="ECO:0000256" key="1">
    <source>
        <dbReference type="SAM" id="MobiDB-lite"/>
    </source>
</evidence>
<protein>
    <submittedName>
        <fullName evidence="2">Uncharacterized protein</fullName>
    </submittedName>
</protein>
<proteinExistence type="predicted"/>
<reference evidence="2" key="1">
    <citation type="submission" date="2022-02" db="EMBL/GenBank/DDBJ databases">
        <title>Coral-associated bacteria.</title>
        <authorList>
            <person name="Tang K."/>
            <person name="Wang X."/>
        </authorList>
    </citation>
    <scope>NUCLEOTIDE SEQUENCE</scope>
    <source>
        <strain evidence="2">SCSIO 43006</strain>
    </source>
</reference>
<keyword evidence="3" id="KW-1185">Reference proteome</keyword>
<organism evidence="2 3">
    <name type="scientific">Microbulbifer variabilis</name>
    <dbReference type="NCBI Taxonomy" id="266805"/>
    <lineage>
        <taxon>Bacteria</taxon>
        <taxon>Pseudomonadati</taxon>
        <taxon>Pseudomonadota</taxon>
        <taxon>Gammaproteobacteria</taxon>
        <taxon>Cellvibrionales</taxon>
        <taxon>Microbulbiferaceae</taxon>
        <taxon>Microbulbifer</taxon>
    </lineage>
</organism>
<evidence type="ECO:0000313" key="2">
    <source>
        <dbReference type="EMBL" id="USD20696.1"/>
    </source>
</evidence>
<feature type="compositionally biased region" description="Basic residues" evidence="1">
    <location>
        <begin position="1"/>
        <end position="15"/>
    </location>
</feature>